<keyword evidence="8" id="KW-1185">Reference proteome</keyword>
<gene>
    <name evidence="7" type="ORF">LACBIDRAFT_291426</name>
</gene>
<evidence type="ECO:0000256" key="5">
    <source>
        <dbReference type="SAM" id="MobiDB-lite"/>
    </source>
</evidence>
<dbReference type="PRINTS" id="PR00689">
    <property type="entry name" value="ACOABINDINGP"/>
</dbReference>
<name>B0CPE0_LACBS</name>
<dbReference type="InterPro" id="IPR014352">
    <property type="entry name" value="FERM/acyl-CoA-bd_prot_sf"/>
</dbReference>
<dbReference type="AlphaFoldDB" id="B0CPE0"/>
<keyword evidence="2 4" id="KW-0040">ANK repeat</keyword>
<evidence type="ECO:0000313" key="7">
    <source>
        <dbReference type="EMBL" id="EDR15552.1"/>
    </source>
</evidence>
<dbReference type="EMBL" id="DS547091">
    <property type="protein sequence ID" value="EDR15552.1"/>
    <property type="molecule type" value="Genomic_DNA"/>
</dbReference>
<dbReference type="STRING" id="486041.B0CPE0"/>
<evidence type="ECO:0000259" key="6">
    <source>
        <dbReference type="PROSITE" id="PS51228"/>
    </source>
</evidence>
<dbReference type="SMART" id="SM00248">
    <property type="entry name" value="ANK"/>
    <property type="match status" value="1"/>
</dbReference>
<dbReference type="Proteomes" id="UP000001194">
    <property type="component" value="Unassembled WGS sequence"/>
</dbReference>
<organism evidence="8">
    <name type="scientific">Laccaria bicolor (strain S238N-H82 / ATCC MYA-4686)</name>
    <name type="common">Bicoloured deceiver</name>
    <name type="synonym">Laccaria laccata var. bicolor</name>
    <dbReference type="NCBI Taxonomy" id="486041"/>
    <lineage>
        <taxon>Eukaryota</taxon>
        <taxon>Fungi</taxon>
        <taxon>Dikarya</taxon>
        <taxon>Basidiomycota</taxon>
        <taxon>Agaricomycotina</taxon>
        <taxon>Agaricomycetes</taxon>
        <taxon>Agaricomycetidae</taxon>
        <taxon>Agaricales</taxon>
        <taxon>Agaricineae</taxon>
        <taxon>Hydnangiaceae</taxon>
        <taxon>Laccaria</taxon>
    </lineage>
</organism>
<dbReference type="PROSITE" id="PS50088">
    <property type="entry name" value="ANK_REPEAT"/>
    <property type="match status" value="1"/>
</dbReference>
<dbReference type="KEGG" id="lbc:LACBIDRAFT_291426"/>
<dbReference type="PROSITE" id="PS51228">
    <property type="entry name" value="ACB_2"/>
    <property type="match status" value="1"/>
</dbReference>
<dbReference type="InterPro" id="IPR035984">
    <property type="entry name" value="Acyl-CoA-binding_sf"/>
</dbReference>
<evidence type="ECO:0000256" key="2">
    <source>
        <dbReference type="ARBA" id="ARBA00023043"/>
    </source>
</evidence>
<feature type="repeat" description="ANK" evidence="4">
    <location>
        <begin position="174"/>
        <end position="206"/>
    </location>
</feature>
<dbReference type="RefSeq" id="XP_001873760.1">
    <property type="nucleotide sequence ID" value="XM_001873725.1"/>
</dbReference>
<dbReference type="SUPFAM" id="SSF47027">
    <property type="entry name" value="Acyl-CoA binding protein"/>
    <property type="match status" value="1"/>
</dbReference>
<evidence type="ECO:0000256" key="4">
    <source>
        <dbReference type="PROSITE-ProRule" id="PRU00023"/>
    </source>
</evidence>
<dbReference type="InterPro" id="IPR002110">
    <property type="entry name" value="Ankyrin_rpt"/>
</dbReference>
<feature type="domain" description="ACB" evidence="6">
    <location>
        <begin position="1"/>
        <end position="92"/>
    </location>
</feature>
<dbReference type="InterPro" id="IPR000582">
    <property type="entry name" value="Acyl-CoA-binding_protein"/>
</dbReference>
<dbReference type="PROSITE" id="PS50297">
    <property type="entry name" value="ANK_REP_REGION"/>
    <property type="match status" value="1"/>
</dbReference>
<feature type="region of interest" description="Disordered" evidence="5">
    <location>
        <begin position="108"/>
        <end position="134"/>
    </location>
</feature>
<evidence type="ECO:0000256" key="1">
    <source>
        <dbReference type="ARBA" id="ARBA00022737"/>
    </source>
</evidence>
<reference evidence="7 8" key="1">
    <citation type="journal article" date="2008" name="Nature">
        <title>The genome of Laccaria bicolor provides insights into mycorrhizal symbiosis.</title>
        <authorList>
            <person name="Martin F."/>
            <person name="Aerts A."/>
            <person name="Ahren D."/>
            <person name="Brun A."/>
            <person name="Danchin E.G.J."/>
            <person name="Duchaussoy F."/>
            <person name="Gibon J."/>
            <person name="Kohler A."/>
            <person name="Lindquist E."/>
            <person name="Pereda V."/>
            <person name="Salamov A."/>
            <person name="Shapiro H.J."/>
            <person name="Wuyts J."/>
            <person name="Blaudez D."/>
            <person name="Buee M."/>
            <person name="Brokstein P."/>
            <person name="Canbaeck B."/>
            <person name="Cohen D."/>
            <person name="Courty P.E."/>
            <person name="Coutinho P.M."/>
            <person name="Delaruelle C."/>
            <person name="Detter J.C."/>
            <person name="Deveau A."/>
            <person name="DiFazio S."/>
            <person name="Duplessis S."/>
            <person name="Fraissinet-Tachet L."/>
            <person name="Lucic E."/>
            <person name="Frey-Klett P."/>
            <person name="Fourrey C."/>
            <person name="Feussner I."/>
            <person name="Gay G."/>
            <person name="Grimwood J."/>
            <person name="Hoegger P.J."/>
            <person name="Jain P."/>
            <person name="Kilaru S."/>
            <person name="Labbe J."/>
            <person name="Lin Y.C."/>
            <person name="Legue V."/>
            <person name="Le Tacon F."/>
            <person name="Marmeisse R."/>
            <person name="Melayah D."/>
            <person name="Montanini B."/>
            <person name="Muratet M."/>
            <person name="Nehls U."/>
            <person name="Niculita-Hirzel H."/>
            <person name="Oudot-Le Secq M.P."/>
            <person name="Peter M."/>
            <person name="Quesneville H."/>
            <person name="Rajashekar B."/>
            <person name="Reich M."/>
            <person name="Rouhier N."/>
            <person name="Schmutz J."/>
            <person name="Yin T."/>
            <person name="Chalot M."/>
            <person name="Henrissat B."/>
            <person name="Kuees U."/>
            <person name="Lucas S."/>
            <person name="Van de Peer Y."/>
            <person name="Podila G.K."/>
            <person name="Polle A."/>
            <person name="Pukkila P.J."/>
            <person name="Richardson P.M."/>
            <person name="Rouze P."/>
            <person name="Sanders I.R."/>
            <person name="Stajich J.E."/>
            <person name="Tunlid A."/>
            <person name="Tuskan G."/>
            <person name="Grigoriev I.V."/>
        </authorList>
    </citation>
    <scope>NUCLEOTIDE SEQUENCE [LARGE SCALE GENOMIC DNA]</scope>
    <source>
        <strain evidence="8">S238N-H82 / ATCC MYA-4686</strain>
    </source>
</reference>
<dbReference type="Pfam" id="PF00887">
    <property type="entry name" value="ACBP"/>
    <property type="match status" value="1"/>
</dbReference>
<keyword evidence="3" id="KW-0446">Lipid-binding</keyword>
<dbReference type="PANTHER" id="PTHR24119">
    <property type="entry name" value="ACYL-COA-BINDING DOMAIN-CONTAINING PROTEIN 6"/>
    <property type="match status" value="1"/>
</dbReference>
<dbReference type="InterPro" id="IPR036770">
    <property type="entry name" value="Ankyrin_rpt-contain_sf"/>
</dbReference>
<keyword evidence="1" id="KW-0677">Repeat</keyword>
<dbReference type="Gene3D" id="1.25.40.20">
    <property type="entry name" value="Ankyrin repeat-containing domain"/>
    <property type="match status" value="1"/>
</dbReference>
<dbReference type="Pfam" id="PF13857">
    <property type="entry name" value="Ank_5"/>
    <property type="match status" value="1"/>
</dbReference>
<dbReference type="InParanoid" id="B0CPE0"/>
<protein>
    <submittedName>
        <fullName evidence="7">Predicted protein</fullName>
    </submittedName>
</protein>
<dbReference type="OrthoDB" id="341259at2759"/>
<dbReference type="HOGENOM" id="CLU_050309_3_0_1"/>
<dbReference type="SUPFAM" id="SSF48403">
    <property type="entry name" value="Ankyrin repeat"/>
    <property type="match status" value="1"/>
</dbReference>
<sequence>MSSPSFNNAAAYLSSAPSLSKTSSTVKLELYGLFKYLTSSKSPTTSRPSIFDLTGRAKWDAWSAAGEKYEKGKDAESRYIEIARTLGWTEGAPEARPVVDTAAEDIWDDDVDEGASGSRSGGSGGMGLSVSTMPVPPKVDDRTIHGLAVSNDFAGLTALLAQHPETDLNELDEFGYSPLHLACDRGSREIVRLLLDKGADATIKDPDGLSPRELANVAGHNEIEAILASSN</sequence>
<dbReference type="PANTHER" id="PTHR24119:SF0">
    <property type="entry name" value="ACYL-COA-BINDING DOMAIN-CONTAINING PROTEIN 6"/>
    <property type="match status" value="1"/>
</dbReference>
<evidence type="ECO:0000313" key="8">
    <source>
        <dbReference type="Proteomes" id="UP000001194"/>
    </source>
</evidence>
<accession>B0CPE0</accession>
<dbReference type="Gene3D" id="1.20.80.10">
    <property type="match status" value="1"/>
</dbReference>
<dbReference type="GeneID" id="6069537"/>
<evidence type="ECO:0000256" key="3">
    <source>
        <dbReference type="ARBA" id="ARBA00023121"/>
    </source>
</evidence>
<dbReference type="GO" id="GO:0000062">
    <property type="term" value="F:fatty-acyl-CoA binding"/>
    <property type="evidence" value="ECO:0007669"/>
    <property type="project" value="InterPro"/>
</dbReference>
<proteinExistence type="predicted"/>